<evidence type="ECO:0000313" key="10">
    <source>
        <dbReference type="Proteomes" id="UP001061958"/>
    </source>
</evidence>
<comment type="caution">
    <text evidence="9">The sequence shown here is derived from an EMBL/GenBank/DDBJ whole genome shotgun (WGS) entry which is preliminary data.</text>
</comment>
<dbReference type="GO" id="GO:0016020">
    <property type="term" value="C:membrane"/>
    <property type="evidence" value="ECO:0007669"/>
    <property type="project" value="UniProtKB-SubCell"/>
</dbReference>
<evidence type="ECO:0000259" key="8">
    <source>
        <dbReference type="PROSITE" id="PS50850"/>
    </source>
</evidence>
<dbReference type="InterPro" id="IPR011701">
    <property type="entry name" value="MFS"/>
</dbReference>
<feature type="transmembrane region" description="Helical" evidence="7">
    <location>
        <begin position="385"/>
        <end position="409"/>
    </location>
</feature>
<dbReference type="PANTHER" id="PTHR23515">
    <property type="entry name" value="HIGH-AFFINITY NITRATE TRANSPORTER 2.3"/>
    <property type="match status" value="1"/>
</dbReference>
<dbReference type="Gene3D" id="1.20.1250.20">
    <property type="entry name" value="MFS general substrate transporter like domains"/>
    <property type="match status" value="2"/>
</dbReference>
<dbReference type="Proteomes" id="UP001061958">
    <property type="component" value="Unassembled WGS sequence"/>
</dbReference>
<dbReference type="GO" id="GO:0015112">
    <property type="term" value="F:nitrate transmembrane transporter activity"/>
    <property type="evidence" value="ECO:0007669"/>
    <property type="project" value="InterPro"/>
</dbReference>
<evidence type="ECO:0000256" key="6">
    <source>
        <dbReference type="ARBA" id="ARBA00023136"/>
    </source>
</evidence>
<protein>
    <recommendedName>
        <fullName evidence="8">Major facilitator superfamily (MFS) profile domain-containing protein</fullName>
    </recommendedName>
</protein>
<dbReference type="OrthoDB" id="434240at2759"/>
<feature type="transmembrane region" description="Helical" evidence="7">
    <location>
        <begin position="416"/>
        <end position="439"/>
    </location>
</feature>
<feature type="transmembrane region" description="Helical" evidence="7">
    <location>
        <begin position="165"/>
        <end position="186"/>
    </location>
</feature>
<evidence type="ECO:0000256" key="4">
    <source>
        <dbReference type="ARBA" id="ARBA00022989"/>
    </source>
</evidence>
<proteinExistence type="inferred from homology"/>
<keyword evidence="10" id="KW-1185">Reference proteome</keyword>
<evidence type="ECO:0000256" key="5">
    <source>
        <dbReference type="ARBA" id="ARBA00023063"/>
    </source>
</evidence>
<feature type="transmembrane region" description="Helical" evidence="7">
    <location>
        <begin position="235"/>
        <end position="254"/>
    </location>
</feature>
<keyword evidence="5" id="KW-0534">Nitrate assimilation</keyword>
<evidence type="ECO:0000256" key="3">
    <source>
        <dbReference type="ARBA" id="ARBA00022692"/>
    </source>
</evidence>
<dbReference type="InterPro" id="IPR044772">
    <property type="entry name" value="NO3_transporter"/>
</dbReference>
<evidence type="ECO:0000256" key="7">
    <source>
        <dbReference type="SAM" id="Phobius"/>
    </source>
</evidence>
<reference evidence="9" key="1">
    <citation type="journal article" date="2022" name="Proc. Natl. Acad. Sci. U.S.A.">
        <title>Life cycle and functional genomics of the unicellular red alga Galdieria for elucidating algal and plant evolution and industrial use.</title>
        <authorList>
            <person name="Hirooka S."/>
            <person name="Itabashi T."/>
            <person name="Ichinose T.M."/>
            <person name="Onuma R."/>
            <person name="Fujiwara T."/>
            <person name="Yamashita S."/>
            <person name="Jong L.W."/>
            <person name="Tomita R."/>
            <person name="Iwane A.H."/>
            <person name="Miyagishima S.Y."/>
        </authorList>
    </citation>
    <scope>NUCLEOTIDE SEQUENCE</scope>
    <source>
        <strain evidence="9">NBRC 102759</strain>
    </source>
</reference>
<reference evidence="9" key="2">
    <citation type="submission" date="2022-01" db="EMBL/GenBank/DDBJ databases">
        <authorList>
            <person name="Hirooka S."/>
            <person name="Miyagishima S.Y."/>
        </authorList>
    </citation>
    <scope>NUCLEOTIDE SEQUENCE</scope>
    <source>
        <strain evidence="9">NBRC 102759</strain>
    </source>
</reference>
<feature type="transmembrane region" description="Helical" evidence="7">
    <location>
        <begin position="192"/>
        <end position="214"/>
    </location>
</feature>
<dbReference type="SUPFAM" id="SSF103473">
    <property type="entry name" value="MFS general substrate transporter"/>
    <property type="match status" value="1"/>
</dbReference>
<evidence type="ECO:0000313" key="9">
    <source>
        <dbReference type="EMBL" id="GJQ12067.1"/>
    </source>
</evidence>
<comment type="similarity">
    <text evidence="2">Belongs to the major facilitator superfamily. Nitrate/nitrite porter (TC 2.A.1.8) family.</text>
</comment>
<dbReference type="GO" id="GO:0042128">
    <property type="term" value="P:nitrate assimilation"/>
    <property type="evidence" value="ECO:0007669"/>
    <property type="project" value="UniProtKB-KW"/>
</dbReference>
<dbReference type="InterPro" id="IPR036259">
    <property type="entry name" value="MFS_trans_sf"/>
</dbReference>
<feature type="transmembrane region" description="Helical" evidence="7">
    <location>
        <begin position="361"/>
        <end position="379"/>
    </location>
</feature>
<comment type="subcellular location">
    <subcellularLocation>
        <location evidence="1">Membrane</location>
        <topology evidence="1">Multi-pass membrane protein</topology>
    </subcellularLocation>
</comment>
<feature type="transmembrane region" description="Helical" evidence="7">
    <location>
        <begin position="139"/>
        <end position="158"/>
    </location>
</feature>
<feature type="domain" description="Major facilitator superfamily (MFS) profile" evidence="8">
    <location>
        <begin position="73"/>
        <end position="473"/>
    </location>
</feature>
<dbReference type="InterPro" id="IPR020846">
    <property type="entry name" value="MFS_dom"/>
</dbReference>
<feature type="transmembrane region" description="Helical" evidence="7">
    <location>
        <begin position="73"/>
        <end position="91"/>
    </location>
</feature>
<dbReference type="PROSITE" id="PS50850">
    <property type="entry name" value="MFS"/>
    <property type="match status" value="1"/>
</dbReference>
<name>A0A9C7UR21_9RHOD</name>
<accession>A0A9C7UR21</accession>
<feature type="transmembrane region" description="Helical" evidence="7">
    <location>
        <begin position="288"/>
        <end position="309"/>
    </location>
</feature>
<keyword evidence="6 7" id="KW-0472">Membrane</keyword>
<dbReference type="Pfam" id="PF07690">
    <property type="entry name" value="MFS_1"/>
    <property type="match status" value="1"/>
</dbReference>
<feature type="transmembrane region" description="Helical" evidence="7">
    <location>
        <begin position="451"/>
        <end position="472"/>
    </location>
</feature>
<gene>
    <name evidence="9" type="ORF">GpartN1_g3858.t1</name>
</gene>
<organism evidence="9 10">
    <name type="scientific">Galdieria partita</name>
    <dbReference type="NCBI Taxonomy" id="83374"/>
    <lineage>
        <taxon>Eukaryota</taxon>
        <taxon>Rhodophyta</taxon>
        <taxon>Bangiophyceae</taxon>
        <taxon>Galdieriales</taxon>
        <taxon>Galdieriaceae</taxon>
        <taxon>Galdieria</taxon>
    </lineage>
</organism>
<dbReference type="EMBL" id="BQMJ01000030">
    <property type="protein sequence ID" value="GJQ12067.1"/>
    <property type="molecule type" value="Genomic_DNA"/>
</dbReference>
<dbReference type="AlphaFoldDB" id="A0A9C7UR21"/>
<evidence type="ECO:0000256" key="2">
    <source>
        <dbReference type="ARBA" id="ARBA00008432"/>
    </source>
</evidence>
<evidence type="ECO:0000256" key="1">
    <source>
        <dbReference type="ARBA" id="ARBA00004141"/>
    </source>
</evidence>
<keyword evidence="3 7" id="KW-0812">Transmembrane</keyword>
<dbReference type="CDD" id="cd17341">
    <property type="entry name" value="MFS_NRT2_like"/>
    <property type="match status" value="1"/>
</dbReference>
<sequence>MAAKKDPEESLTEFNNRLSNKETCIHSAAGDLCSPDSYNTESRRCPEFKLAVNRDNKATKINLLSICRPHMRAFHFAWLSFFVSFFAWFSIPPLVTTIEQFDHVSVGEKDNTDILASAGTVLARLIIGPLADKYGPRKMQLITLTVFSIPVFLTGATFDYPSLAVCRFFIGMVGAAFVVTEFWTNLHFAPNIIGFATATTAGWGNAGAGVANALMPQIYNLFQVFGLGKDKAWRACYIVPGALLWIIAFSLYCFSDDCPCGNYKELIVSSERRKVSFLQALKLASLNYIAWLLFIAYAISFGVEVLLNIKLSSYFQSRFSVNQSKAGLAAGLFGLMNIFARTLGGVCSDMSAKYFGMRGRLWSLFLFLVLEGILCLVFYEMSSFGASIGVLVLFSLFVQCSTGSVFSIVPFVLPAYVGGVAGLVGAGGNVGSVVFGFLWKLPGVSNDPGKPFFVLSFFIIGFAFVVPFIHFSKYGSMFFSSRNKVQQRNVSDREKAQIRWISMQVDGEVESLSRTCVEVLKKTFSFECHYCGCLECKRKEENVPSSTIATCSSFADEVKDKSKLEETYYVLDVEISIHETSYHVLFEVVLSIGNTWILKRISIPVDSMFEATAAISKLEE</sequence>
<keyword evidence="4 7" id="KW-1133">Transmembrane helix</keyword>